<evidence type="ECO:0000313" key="1">
    <source>
        <dbReference type="EMBL" id="GGE96462.1"/>
    </source>
</evidence>
<comment type="caution">
    <text evidence="1">The sequence shown here is derived from an EMBL/GenBank/DDBJ whole genome shotgun (WGS) entry which is preliminary data.</text>
</comment>
<organism evidence="1 2">
    <name type="scientific">Hymenobacter cavernae</name>
    <dbReference type="NCBI Taxonomy" id="2044852"/>
    <lineage>
        <taxon>Bacteria</taxon>
        <taxon>Pseudomonadati</taxon>
        <taxon>Bacteroidota</taxon>
        <taxon>Cytophagia</taxon>
        <taxon>Cytophagales</taxon>
        <taxon>Hymenobacteraceae</taxon>
        <taxon>Hymenobacter</taxon>
    </lineage>
</organism>
<accession>A0ABQ1TLJ8</accession>
<proteinExistence type="predicted"/>
<reference evidence="2" key="1">
    <citation type="journal article" date="2019" name="Int. J. Syst. Evol. Microbiol.">
        <title>The Global Catalogue of Microorganisms (GCM) 10K type strain sequencing project: providing services to taxonomists for standard genome sequencing and annotation.</title>
        <authorList>
            <consortium name="The Broad Institute Genomics Platform"/>
            <consortium name="The Broad Institute Genome Sequencing Center for Infectious Disease"/>
            <person name="Wu L."/>
            <person name="Ma J."/>
        </authorList>
    </citation>
    <scope>NUCLEOTIDE SEQUENCE [LARGE SCALE GENOMIC DNA]</scope>
    <source>
        <strain evidence="2">CGMCC 1.15197</strain>
    </source>
</reference>
<protein>
    <submittedName>
        <fullName evidence="1">Uncharacterized protein</fullName>
    </submittedName>
</protein>
<dbReference type="Proteomes" id="UP000632273">
    <property type="component" value="Unassembled WGS sequence"/>
</dbReference>
<evidence type="ECO:0000313" key="2">
    <source>
        <dbReference type="Proteomes" id="UP000632273"/>
    </source>
</evidence>
<name>A0ABQ1TLJ8_9BACT</name>
<gene>
    <name evidence="1" type="ORF">GCM10011383_04040</name>
</gene>
<dbReference type="EMBL" id="BMHT01000001">
    <property type="protein sequence ID" value="GGE96462.1"/>
    <property type="molecule type" value="Genomic_DNA"/>
</dbReference>
<keyword evidence="2" id="KW-1185">Reference proteome</keyword>
<sequence length="121" mass="13308">MRLFSIPVLPRLRFALLTATLLFVLSLNHQAVATLRAPAGKTTRVGETPRATVVKQKVSFEATATLGPWLVPAVDAWLPEAEPLLWRRLANQYTAPRPRPSAVPDLFRARLLLAALSPHAP</sequence>